<protein>
    <submittedName>
        <fullName evidence="1">GDSL esterase/lipase</fullName>
    </submittedName>
</protein>
<accession>A0ACB8NI05</accession>
<proteinExistence type="predicted"/>
<evidence type="ECO:0000313" key="2">
    <source>
        <dbReference type="Proteomes" id="UP000829398"/>
    </source>
</evidence>
<sequence length="281" mass="30350">MALKAMRVLVVMALVAALMQLSQALGIAQFRRIAAQNNVTFMLVFGDSSVDPGNNNRLATTTKGNFLPYGKNFFNGRPTGRFTDGRLATDFIAESFGFTNAIPAFLDPTIKKIDLLHGVSFASAGSGYDDLTANLSAMKSLGATRLVVVGVPPLGCMPIVKTLQDQTACVESYNKVAASLNSKIREKLAILRRTIGIKAAYIDCYDIILDAVNKPKKYGFTETAKGCCGTGTVEFGDTCRGLTTCTDAGKYIFWDAVHPTQKMYQIIARQGLESLDVNALF</sequence>
<dbReference type="Proteomes" id="UP000829398">
    <property type="component" value="Chromosome 2"/>
</dbReference>
<keyword evidence="2" id="KW-1185">Reference proteome</keyword>
<reference evidence="2" key="1">
    <citation type="journal article" date="2023" name="Hortic. Res.">
        <title>A chromosome-level phased genome enabling allele-level studies in sweet orange: a case study on citrus Huanglongbing tolerance.</title>
        <authorList>
            <person name="Wu B."/>
            <person name="Yu Q."/>
            <person name="Deng Z."/>
            <person name="Duan Y."/>
            <person name="Luo F."/>
            <person name="Gmitter F. Jr."/>
        </authorList>
    </citation>
    <scope>NUCLEOTIDE SEQUENCE [LARGE SCALE GENOMIC DNA]</scope>
    <source>
        <strain evidence="2">cv. Valencia</strain>
    </source>
</reference>
<organism evidence="1 2">
    <name type="scientific">Citrus sinensis</name>
    <name type="common">Sweet orange</name>
    <name type="synonym">Citrus aurantium var. sinensis</name>
    <dbReference type="NCBI Taxonomy" id="2711"/>
    <lineage>
        <taxon>Eukaryota</taxon>
        <taxon>Viridiplantae</taxon>
        <taxon>Streptophyta</taxon>
        <taxon>Embryophyta</taxon>
        <taxon>Tracheophyta</taxon>
        <taxon>Spermatophyta</taxon>
        <taxon>Magnoliopsida</taxon>
        <taxon>eudicotyledons</taxon>
        <taxon>Gunneridae</taxon>
        <taxon>Pentapetalae</taxon>
        <taxon>rosids</taxon>
        <taxon>malvids</taxon>
        <taxon>Sapindales</taxon>
        <taxon>Rutaceae</taxon>
        <taxon>Aurantioideae</taxon>
        <taxon>Citrus</taxon>
    </lineage>
</organism>
<name>A0ACB8NI05_CITSI</name>
<gene>
    <name evidence="1" type="ORF">KPL71_005787</name>
</gene>
<comment type="caution">
    <text evidence="1">The sequence shown here is derived from an EMBL/GenBank/DDBJ whole genome shotgun (WGS) entry which is preliminary data.</text>
</comment>
<evidence type="ECO:0000313" key="1">
    <source>
        <dbReference type="EMBL" id="KAH9797194.1"/>
    </source>
</evidence>
<dbReference type="EMBL" id="CM039171">
    <property type="protein sequence ID" value="KAH9797194.1"/>
    <property type="molecule type" value="Genomic_DNA"/>
</dbReference>